<feature type="region of interest" description="Disordered" evidence="1">
    <location>
        <begin position="53"/>
        <end position="74"/>
    </location>
</feature>
<comment type="caution">
    <text evidence="2">The sequence shown here is derived from an EMBL/GenBank/DDBJ whole genome shotgun (WGS) entry which is preliminary data.</text>
</comment>
<name>A0A397GRN2_9GLOM</name>
<evidence type="ECO:0000313" key="3">
    <source>
        <dbReference type="Proteomes" id="UP000266861"/>
    </source>
</evidence>
<evidence type="ECO:0000313" key="2">
    <source>
        <dbReference type="EMBL" id="RHZ50700.1"/>
    </source>
</evidence>
<protein>
    <submittedName>
        <fullName evidence="2">Uncharacterized protein</fullName>
    </submittedName>
</protein>
<dbReference type="Proteomes" id="UP000266861">
    <property type="component" value="Unassembled WGS sequence"/>
</dbReference>
<sequence>MEEEQFELPKTIPGSLDPSCSSSLFRYERRDFKIMDVDQEGSLYLRVSKARANNGTETNSGKDEYERQELERQQGKCRRGTLSLTKVEVTQAAEESTNPLAQIIKVDDEWWQGTTEDGTRSELFPGKLREKECVYLLLLDLFINPVIYFNLLINYFYSKSNFVEFFDPEEIPNRNNEVVVFDKVESEGHHELYMIMLQENLIRFHLRNDTLLPILILYKNVSEDWWKKISISSTKNNISTEQMVESTITITSTLSTMFEETTDLSSSHDTQFDHIYRYLI</sequence>
<evidence type="ECO:0000256" key="1">
    <source>
        <dbReference type="SAM" id="MobiDB-lite"/>
    </source>
</evidence>
<reference evidence="2 3" key="1">
    <citation type="submission" date="2018-08" db="EMBL/GenBank/DDBJ databases">
        <title>Genome and evolution of the arbuscular mycorrhizal fungus Diversispora epigaea (formerly Glomus versiforme) and its bacterial endosymbionts.</title>
        <authorList>
            <person name="Sun X."/>
            <person name="Fei Z."/>
            <person name="Harrison M."/>
        </authorList>
    </citation>
    <scope>NUCLEOTIDE SEQUENCE [LARGE SCALE GENOMIC DNA]</scope>
    <source>
        <strain evidence="2 3">IT104</strain>
    </source>
</reference>
<organism evidence="2 3">
    <name type="scientific">Diversispora epigaea</name>
    <dbReference type="NCBI Taxonomy" id="1348612"/>
    <lineage>
        <taxon>Eukaryota</taxon>
        <taxon>Fungi</taxon>
        <taxon>Fungi incertae sedis</taxon>
        <taxon>Mucoromycota</taxon>
        <taxon>Glomeromycotina</taxon>
        <taxon>Glomeromycetes</taxon>
        <taxon>Diversisporales</taxon>
        <taxon>Diversisporaceae</taxon>
        <taxon>Diversispora</taxon>
    </lineage>
</organism>
<gene>
    <name evidence="2" type="ORF">Glove_493g23</name>
</gene>
<dbReference type="AlphaFoldDB" id="A0A397GRN2"/>
<accession>A0A397GRN2</accession>
<proteinExistence type="predicted"/>
<feature type="compositionally biased region" description="Basic and acidic residues" evidence="1">
    <location>
        <begin position="60"/>
        <end position="74"/>
    </location>
</feature>
<dbReference type="EMBL" id="PQFF01000428">
    <property type="protein sequence ID" value="RHZ50700.1"/>
    <property type="molecule type" value="Genomic_DNA"/>
</dbReference>
<keyword evidence="3" id="KW-1185">Reference proteome</keyword>